<evidence type="ECO:0000256" key="3">
    <source>
        <dbReference type="ARBA" id="ARBA00022692"/>
    </source>
</evidence>
<comment type="caution">
    <text evidence="7">The sequence shown here is derived from an EMBL/GenBank/DDBJ whole genome shotgun (WGS) entry which is preliminary data.</text>
</comment>
<dbReference type="SUPFAM" id="SSF48652">
    <property type="entry name" value="Tetraspanin"/>
    <property type="match status" value="1"/>
</dbReference>
<dbReference type="InterPro" id="IPR000301">
    <property type="entry name" value="Tetraspanin_animals"/>
</dbReference>
<evidence type="ECO:0000256" key="5">
    <source>
        <dbReference type="ARBA" id="ARBA00023136"/>
    </source>
</evidence>
<comment type="subcellular location">
    <subcellularLocation>
        <location evidence="1 6">Membrane</location>
        <topology evidence="1 6">Multi-pass membrane protein</topology>
    </subcellularLocation>
</comment>
<evidence type="ECO:0000256" key="4">
    <source>
        <dbReference type="ARBA" id="ARBA00022989"/>
    </source>
</evidence>
<protein>
    <recommendedName>
        <fullName evidence="6">Tetraspanin</fullName>
    </recommendedName>
</protein>
<dbReference type="OrthoDB" id="5870230at2759"/>
<evidence type="ECO:0000313" key="8">
    <source>
        <dbReference type="Proteomes" id="UP000807504"/>
    </source>
</evidence>
<keyword evidence="3 6" id="KW-0812">Transmembrane</keyword>
<dbReference type="Proteomes" id="UP000807504">
    <property type="component" value="Unassembled WGS sequence"/>
</dbReference>
<keyword evidence="8" id="KW-1185">Reference proteome</keyword>
<name>A0A8T0FAA8_ARGBR</name>
<dbReference type="Gene3D" id="1.10.1450.10">
    <property type="entry name" value="Tetraspanin"/>
    <property type="match status" value="1"/>
</dbReference>
<reference evidence="7" key="2">
    <citation type="submission" date="2020-06" db="EMBL/GenBank/DDBJ databases">
        <authorList>
            <person name="Sheffer M."/>
        </authorList>
    </citation>
    <scope>NUCLEOTIDE SEQUENCE</scope>
</reference>
<evidence type="ECO:0000256" key="6">
    <source>
        <dbReference type="RuleBase" id="RU361218"/>
    </source>
</evidence>
<evidence type="ECO:0000256" key="1">
    <source>
        <dbReference type="ARBA" id="ARBA00004141"/>
    </source>
</evidence>
<dbReference type="InterPro" id="IPR008952">
    <property type="entry name" value="Tetraspanin_EC2_sf"/>
</dbReference>
<feature type="transmembrane region" description="Helical" evidence="6">
    <location>
        <begin position="229"/>
        <end position="255"/>
    </location>
</feature>
<organism evidence="7 8">
    <name type="scientific">Argiope bruennichi</name>
    <name type="common">Wasp spider</name>
    <name type="synonym">Aranea bruennichi</name>
    <dbReference type="NCBI Taxonomy" id="94029"/>
    <lineage>
        <taxon>Eukaryota</taxon>
        <taxon>Metazoa</taxon>
        <taxon>Ecdysozoa</taxon>
        <taxon>Arthropoda</taxon>
        <taxon>Chelicerata</taxon>
        <taxon>Arachnida</taxon>
        <taxon>Araneae</taxon>
        <taxon>Araneomorphae</taxon>
        <taxon>Entelegynae</taxon>
        <taxon>Araneoidea</taxon>
        <taxon>Araneidae</taxon>
        <taxon>Argiope</taxon>
    </lineage>
</organism>
<reference evidence="7" key="1">
    <citation type="journal article" date="2020" name="bioRxiv">
        <title>Chromosome-level reference genome of the European wasp spider Argiope bruennichi: a resource for studies on range expansion and evolutionary adaptation.</title>
        <authorList>
            <person name="Sheffer M.M."/>
            <person name="Hoppe A."/>
            <person name="Krehenwinkel H."/>
            <person name="Uhl G."/>
            <person name="Kuss A.W."/>
            <person name="Jensen L."/>
            <person name="Jensen C."/>
            <person name="Gillespie R.G."/>
            <person name="Hoff K.J."/>
            <person name="Prost S."/>
        </authorList>
    </citation>
    <scope>NUCLEOTIDE SEQUENCE</scope>
</reference>
<dbReference type="AlphaFoldDB" id="A0A8T0FAA8"/>
<dbReference type="PRINTS" id="PR00259">
    <property type="entry name" value="TMFOUR"/>
</dbReference>
<dbReference type="EMBL" id="JABXBU010000015">
    <property type="protein sequence ID" value="KAF8787155.1"/>
    <property type="molecule type" value="Genomic_DNA"/>
</dbReference>
<feature type="transmembrane region" description="Helical" evidence="6">
    <location>
        <begin position="12"/>
        <end position="37"/>
    </location>
</feature>
<dbReference type="GO" id="GO:0005886">
    <property type="term" value="C:plasma membrane"/>
    <property type="evidence" value="ECO:0007669"/>
    <property type="project" value="TreeGrafter"/>
</dbReference>
<sequence>MGLSCGARCAKGFLVTFNLIFWVSGCFIFAVGVYLLVDKEKITLFHLIADPDIGYALDQYLAWALVGIGGLVFFGGFCGCCGAIRENRCLLVTYFIFLFLIMGSELAVGILSVIFQNKTLTRLGELSTLLKEEYGIDGQLTEAFDFTQTKFNCCGIFGPQDYEGSAWMTQDLGKGDAVAKTCCILTNGDHLDPKPLNSSWCQSDKPTESSQFRHEEGCLHKLEDFLRDITILFVAIGCGAAALEIFGMIFSICLCKEV</sequence>
<proteinExistence type="inferred from homology"/>
<keyword evidence="5 6" id="KW-0472">Membrane</keyword>
<dbReference type="Pfam" id="PF00335">
    <property type="entry name" value="Tetraspanin"/>
    <property type="match status" value="1"/>
</dbReference>
<dbReference type="PANTHER" id="PTHR19282">
    <property type="entry name" value="TETRASPANIN"/>
    <property type="match status" value="1"/>
</dbReference>
<keyword evidence="4 6" id="KW-1133">Transmembrane helix</keyword>
<accession>A0A8T0FAA8</accession>
<dbReference type="OMA" id="INETMCQ"/>
<evidence type="ECO:0000256" key="2">
    <source>
        <dbReference type="ARBA" id="ARBA00006840"/>
    </source>
</evidence>
<feature type="transmembrane region" description="Helical" evidence="6">
    <location>
        <begin position="60"/>
        <end position="84"/>
    </location>
</feature>
<feature type="transmembrane region" description="Helical" evidence="6">
    <location>
        <begin position="91"/>
        <end position="115"/>
    </location>
</feature>
<dbReference type="PANTHER" id="PTHR19282:SF551">
    <property type="entry name" value="RE08073P-RELATED"/>
    <property type="match status" value="1"/>
</dbReference>
<evidence type="ECO:0000313" key="7">
    <source>
        <dbReference type="EMBL" id="KAF8787155.1"/>
    </source>
</evidence>
<dbReference type="PIRSF" id="PIRSF002419">
    <property type="entry name" value="Tetraspanin"/>
    <property type="match status" value="1"/>
</dbReference>
<dbReference type="InterPro" id="IPR018499">
    <property type="entry name" value="Tetraspanin/Peripherin"/>
</dbReference>
<comment type="similarity">
    <text evidence="2 6">Belongs to the tetraspanin (TM4SF) family.</text>
</comment>
<gene>
    <name evidence="7" type="ORF">HNY73_008780</name>
</gene>